<dbReference type="AlphaFoldDB" id="A0A0E4HDP8"/>
<sequence>MDNHTTIIIGAGIAGMAAGCYLQMNGYDTMIMEAGALPGGLCTGWKRKGYYFDGCISWLVGSGPNNTFHKFWSELNVIQNMEFVNDEEFAVVNFKDGTKFTLYADVDKLEQELLRVAPEDAALIKILTDAIKVISSVDLRIDKAPELFDLSDFQAFKAKAGEYMEVMKKWGSVTIEEFALQFKSEFVRTNYRKIFWFNVDTAVAYFMATMGWVNAKASGYPVDSSMQLSRIIEQRYMGLGGKIHYQSKVSRILTAEDKVTGVELDNGRIYHADLVISAADGYSTIFEMLEGKYADDDLKYCYENFSTKAAQIYVGLGISRTFDDMPHYMSLELEQPLRANGDSKADNLFVKIFNKHPGFAPKGKTSVVVYAKTSNGYWENLKETDPRQYDEQKKAVADEIIDLLEARLGKIRENIEVVDVSTPHTIKRYTNNRNGSWMGWEKQMDNIMQEKKLKRSLPGLANFYMIGHWTQVGGGLPSVVLQARNLVQVLCKENGQVFSTTIGESSPGVSSRG</sequence>
<dbReference type="Proteomes" id="UP000033163">
    <property type="component" value="Chromosome I"/>
</dbReference>
<protein>
    <submittedName>
        <fullName evidence="2">FAD dependent oxidoreductase</fullName>
    </submittedName>
</protein>
<reference evidence="3" key="1">
    <citation type="submission" date="2015-03" db="EMBL/GenBank/DDBJ databases">
        <authorList>
            <person name="Wibberg D."/>
        </authorList>
    </citation>
    <scope>NUCLEOTIDE SEQUENCE [LARGE SCALE GENOMIC DNA]</scope>
</reference>
<evidence type="ECO:0000259" key="1">
    <source>
        <dbReference type="Pfam" id="PF01593"/>
    </source>
</evidence>
<accession>A0A0E4HDP8</accession>
<evidence type="ECO:0000313" key="2">
    <source>
        <dbReference type="EMBL" id="CQR58209.1"/>
    </source>
</evidence>
<dbReference type="SUPFAM" id="SSF51905">
    <property type="entry name" value="FAD/NAD(P)-binding domain"/>
    <property type="match status" value="1"/>
</dbReference>
<dbReference type="GO" id="GO:0016491">
    <property type="term" value="F:oxidoreductase activity"/>
    <property type="evidence" value="ECO:0007669"/>
    <property type="project" value="InterPro"/>
</dbReference>
<dbReference type="KEGG" id="pri:PRIO_5822"/>
<dbReference type="Gene3D" id="3.50.50.60">
    <property type="entry name" value="FAD/NAD(P)-binding domain"/>
    <property type="match status" value="2"/>
</dbReference>
<dbReference type="Pfam" id="PF01593">
    <property type="entry name" value="Amino_oxidase"/>
    <property type="match status" value="1"/>
</dbReference>
<proteinExistence type="predicted"/>
<name>A0A0E4HDP8_9BACL</name>
<evidence type="ECO:0000313" key="3">
    <source>
        <dbReference type="Proteomes" id="UP000033163"/>
    </source>
</evidence>
<dbReference type="PANTHER" id="PTHR43734">
    <property type="entry name" value="PHYTOENE DESATURASE"/>
    <property type="match status" value="1"/>
</dbReference>
<dbReference type="HOGENOM" id="CLU_019722_3_0_9"/>
<dbReference type="InterPro" id="IPR036188">
    <property type="entry name" value="FAD/NAD-bd_sf"/>
</dbReference>
<dbReference type="PATRIC" id="fig|1073571.4.peg.6252"/>
<dbReference type="PANTHER" id="PTHR43734:SF4">
    <property type="entry name" value="AMINE OXIDASE DOMAIN-CONTAINING PROTEIN"/>
    <property type="match status" value="1"/>
</dbReference>
<gene>
    <name evidence="2" type="ORF">PRIO_5822</name>
</gene>
<dbReference type="EMBL" id="LN831776">
    <property type="protein sequence ID" value="CQR58209.1"/>
    <property type="molecule type" value="Genomic_DNA"/>
</dbReference>
<feature type="domain" description="Amine oxidase" evidence="1">
    <location>
        <begin position="13"/>
        <end position="488"/>
    </location>
</feature>
<dbReference type="InterPro" id="IPR002937">
    <property type="entry name" value="Amino_oxidase"/>
</dbReference>
<organism evidence="2 3">
    <name type="scientific">Paenibacillus riograndensis SBR5</name>
    <dbReference type="NCBI Taxonomy" id="1073571"/>
    <lineage>
        <taxon>Bacteria</taxon>
        <taxon>Bacillati</taxon>
        <taxon>Bacillota</taxon>
        <taxon>Bacilli</taxon>
        <taxon>Bacillales</taxon>
        <taxon>Paenibacillaceae</taxon>
        <taxon>Paenibacillus</taxon>
        <taxon>Paenibacillus sonchi group</taxon>
    </lineage>
</organism>
<dbReference type="RefSeq" id="WP_046505733.1">
    <property type="nucleotide sequence ID" value="NZ_LN831776.1"/>
</dbReference>